<dbReference type="Pfam" id="PF01381">
    <property type="entry name" value="HTH_3"/>
    <property type="match status" value="1"/>
</dbReference>
<feature type="domain" description="HTH cro/C1-type" evidence="1">
    <location>
        <begin position="13"/>
        <end position="66"/>
    </location>
</feature>
<evidence type="ECO:0000313" key="3">
    <source>
        <dbReference type="Proteomes" id="UP000324392"/>
    </source>
</evidence>
<evidence type="ECO:0000259" key="1">
    <source>
        <dbReference type="PROSITE" id="PS50943"/>
    </source>
</evidence>
<dbReference type="EMBL" id="AP019531">
    <property type="protein sequence ID" value="BBI92134.1"/>
    <property type="molecule type" value="Genomic_DNA"/>
</dbReference>
<dbReference type="Gene3D" id="1.10.260.40">
    <property type="entry name" value="lambda repressor-like DNA-binding domains"/>
    <property type="match status" value="1"/>
</dbReference>
<dbReference type="Proteomes" id="UP000324392">
    <property type="component" value="Chromosome"/>
</dbReference>
<dbReference type="SMART" id="SM00530">
    <property type="entry name" value="HTH_XRE"/>
    <property type="match status" value="1"/>
</dbReference>
<reference evidence="2 3" key="1">
    <citation type="submission" date="2019-03" db="EMBL/GenBank/DDBJ databases">
        <title>The genome sequence of Candidatus Serratia symbiotica strain IS.</title>
        <authorList>
            <person name="Nikoh N."/>
            <person name="Koga R."/>
            <person name="Oshima K."/>
            <person name="Hattori M."/>
            <person name="Fukatsu T."/>
        </authorList>
    </citation>
    <scope>NUCLEOTIDE SEQUENCE [LARGE SCALE GENOMIC DNA]</scope>
    <source>
        <strain evidence="2 3">IS</strain>
    </source>
</reference>
<dbReference type="InterPro" id="IPR010982">
    <property type="entry name" value="Lambda_DNA-bd_dom_sf"/>
</dbReference>
<dbReference type="RefSeq" id="WP_006709143.1">
    <property type="nucleotide sequence ID" value="NZ_AP019531.1"/>
</dbReference>
<organism evidence="2 3">
    <name type="scientific">Serratia symbiotica</name>
    <dbReference type="NCBI Taxonomy" id="138074"/>
    <lineage>
        <taxon>Bacteria</taxon>
        <taxon>Pseudomonadati</taxon>
        <taxon>Pseudomonadota</taxon>
        <taxon>Gammaproteobacteria</taxon>
        <taxon>Enterobacterales</taxon>
        <taxon>Yersiniaceae</taxon>
        <taxon>Serratia</taxon>
    </lineage>
</organism>
<dbReference type="SUPFAM" id="SSF47413">
    <property type="entry name" value="lambda repressor-like DNA-binding domains"/>
    <property type="match status" value="1"/>
</dbReference>
<name>A0A455VI07_9GAMM</name>
<dbReference type="InterPro" id="IPR001387">
    <property type="entry name" value="Cro/C1-type_HTH"/>
</dbReference>
<dbReference type="PROSITE" id="PS50943">
    <property type="entry name" value="HTH_CROC1"/>
    <property type="match status" value="1"/>
</dbReference>
<sequence length="182" mass="21151">MIDISPKTLGERLELALAESKLSQAQASAVTGVPQATISHLIRNKARTYKNSRALADGLKINHDWLVYGRGGILNHDTYYIPIIHDYFRLRLYLSEKFLEKRTHFIVTEQNYGKCMFATVLDTSLLICSEKEESEYIYRNSELLLWTESNKVITNNHSQWIGIFLIHEKRSYNITPNFLIRE</sequence>
<evidence type="ECO:0000313" key="2">
    <source>
        <dbReference type="EMBL" id="BBI92134.1"/>
    </source>
</evidence>
<proteinExistence type="predicted"/>
<gene>
    <name evidence="2" type="ORF">SSYIS1_17080</name>
</gene>
<dbReference type="AlphaFoldDB" id="A0A455VI07"/>
<dbReference type="GO" id="GO:0003677">
    <property type="term" value="F:DNA binding"/>
    <property type="evidence" value="ECO:0007669"/>
    <property type="project" value="InterPro"/>
</dbReference>
<accession>A0A455VI07</accession>
<dbReference type="CDD" id="cd00093">
    <property type="entry name" value="HTH_XRE"/>
    <property type="match status" value="1"/>
</dbReference>
<protein>
    <submittedName>
        <fullName evidence="2">Transcriptional regulatory protein</fullName>
    </submittedName>
</protein>